<sequence length="69" mass="7964">MELVITMRWWSWETGGRKMRWGGTNGQFINPVSTEQLAMSGGARGMEHGRTVQRHQRSEEKGNTEDKEK</sequence>
<evidence type="ECO:0000313" key="3">
    <source>
        <dbReference type="Proteomes" id="UP000230423"/>
    </source>
</evidence>
<dbReference type="AlphaFoldDB" id="A0A2G9TYJ2"/>
<gene>
    <name evidence="2" type="ORF">TELCIR_15296</name>
</gene>
<keyword evidence="3" id="KW-1185">Reference proteome</keyword>
<evidence type="ECO:0000313" key="2">
    <source>
        <dbReference type="EMBL" id="PIO63119.1"/>
    </source>
</evidence>
<proteinExistence type="predicted"/>
<protein>
    <submittedName>
        <fullName evidence="2">Uncharacterized protein</fullName>
    </submittedName>
</protein>
<dbReference type="Proteomes" id="UP000230423">
    <property type="component" value="Unassembled WGS sequence"/>
</dbReference>
<dbReference type="EMBL" id="KZ351262">
    <property type="protein sequence ID" value="PIO63119.1"/>
    <property type="molecule type" value="Genomic_DNA"/>
</dbReference>
<organism evidence="2 3">
    <name type="scientific">Teladorsagia circumcincta</name>
    <name type="common">Brown stomach worm</name>
    <name type="synonym">Ostertagia circumcincta</name>
    <dbReference type="NCBI Taxonomy" id="45464"/>
    <lineage>
        <taxon>Eukaryota</taxon>
        <taxon>Metazoa</taxon>
        <taxon>Ecdysozoa</taxon>
        <taxon>Nematoda</taxon>
        <taxon>Chromadorea</taxon>
        <taxon>Rhabditida</taxon>
        <taxon>Rhabditina</taxon>
        <taxon>Rhabditomorpha</taxon>
        <taxon>Strongyloidea</taxon>
        <taxon>Trichostrongylidae</taxon>
        <taxon>Teladorsagia</taxon>
    </lineage>
</organism>
<reference evidence="2 3" key="1">
    <citation type="submission" date="2015-09" db="EMBL/GenBank/DDBJ databases">
        <title>Draft genome of the parasitic nematode Teladorsagia circumcincta isolate WARC Sus (inbred).</title>
        <authorList>
            <person name="Mitreva M."/>
        </authorList>
    </citation>
    <scope>NUCLEOTIDE SEQUENCE [LARGE SCALE GENOMIC DNA]</scope>
    <source>
        <strain evidence="2 3">S</strain>
    </source>
</reference>
<feature type="compositionally biased region" description="Basic and acidic residues" evidence="1">
    <location>
        <begin position="45"/>
        <end position="69"/>
    </location>
</feature>
<accession>A0A2G9TYJ2</accession>
<evidence type="ECO:0000256" key="1">
    <source>
        <dbReference type="SAM" id="MobiDB-lite"/>
    </source>
</evidence>
<feature type="region of interest" description="Disordered" evidence="1">
    <location>
        <begin position="38"/>
        <end position="69"/>
    </location>
</feature>
<name>A0A2G9TYJ2_TELCI</name>